<evidence type="ECO:0000313" key="1">
    <source>
        <dbReference type="EMBL" id="KAH7683816.1"/>
    </source>
</evidence>
<keyword evidence="1" id="KW-0328">Glycosyltransferase</keyword>
<dbReference type="Proteomes" id="UP000827976">
    <property type="component" value="Chromosome 5"/>
</dbReference>
<dbReference type="EMBL" id="CM037015">
    <property type="protein sequence ID" value="KAH7683816.1"/>
    <property type="molecule type" value="Genomic_DNA"/>
</dbReference>
<protein>
    <submittedName>
        <fullName evidence="1">UDP-glucuronosyl/UDP-glucosyltransferase protein</fullName>
        <ecNumber evidence="1">2.4.1.324</ecNumber>
    </submittedName>
</protein>
<keyword evidence="1" id="KW-0808">Transferase</keyword>
<sequence length="482" mass="54207">MASSSSSSSPKPHAVLIPQPAQGHITPMLQLAKVLHSKGFHITFVNSEYNHKRFLKSRGSNSLQGFHDFHFEAIPDGLPPSDDHQDVTQDIAQLCISTTKHSLAPFRDLLLKLNSNHDAPPVTCVVADGVMSFAQRVAQNLGILSLVFWTTSACGFMGYLHFAELISKGFTPLKDESYLSNGYLETSIGWIPGMKDMRLKDFPSFIRTTNRDDIMLNFDGGEAQNAYKAWGVIINTYYELEKDVIDAMKLMFPHLYTIGPLFSFASQIDDEKMKSIGSNLWKEDTTCIDWLDKQKVGSVVYVNFGSITVMTKEQLGEFAWGLANSKHPFLWVIRPDLVAGEKAMLPEGFIEETKGRGVMASWCPQEQVLSHPSLGVFLTHSGWNSTLESICNGVPMICWPFFAEQPTNCRYVCREWGVGMEIDGNVRRDEVEELVREMMEGEKGKEMRLKVKEWKEKSEDAVKYGGSSYESINKLVNDLMIN</sequence>
<proteinExistence type="predicted"/>
<accession>A0ACB7W8U6</accession>
<evidence type="ECO:0000313" key="2">
    <source>
        <dbReference type="Proteomes" id="UP000827976"/>
    </source>
</evidence>
<keyword evidence="2" id="KW-1185">Reference proteome</keyword>
<comment type="caution">
    <text evidence="1">The sequence shown here is derived from an EMBL/GenBank/DDBJ whole genome shotgun (WGS) entry which is preliminary data.</text>
</comment>
<name>A0ACB7W8U6_DIOAL</name>
<dbReference type="EC" id="2.4.1.324" evidence="1"/>
<gene>
    <name evidence="1" type="ORF">IHE45_05G207800</name>
</gene>
<reference evidence="2" key="1">
    <citation type="journal article" date="2022" name="Nat. Commun.">
        <title>Chromosome evolution and the genetic basis of agronomically important traits in greater yam.</title>
        <authorList>
            <person name="Bredeson J.V."/>
            <person name="Lyons J.B."/>
            <person name="Oniyinde I.O."/>
            <person name="Okereke N.R."/>
            <person name="Kolade O."/>
            <person name="Nnabue I."/>
            <person name="Nwadili C.O."/>
            <person name="Hribova E."/>
            <person name="Parker M."/>
            <person name="Nwogha J."/>
            <person name="Shu S."/>
            <person name="Carlson J."/>
            <person name="Kariba R."/>
            <person name="Muthemba S."/>
            <person name="Knop K."/>
            <person name="Barton G.J."/>
            <person name="Sherwood A.V."/>
            <person name="Lopez-Montes A."/>
            <person name="Asiedu R."/>
            <person name="Jamnadass R."/>
            <person name="Muchugi A."/>
            <person name="Goodstein D."/>
            <person name="Egesi C.N."/>
            <person name="Featherston J."/>
            <person name="Asfaw A."/>
            <person name="Simpson G.G."/>
            <person name="Dolezel J."/>
            <person name="Hendre P.S."/>
            <person name="Van Deynze A."/>
            <person name="Kumar P.L."/>
            <person name="Obidiegwu J.E."/>
            <person name="Bhattacharjee R."/>
            <person name="Rokhsar D.S."/>
        </authorList>
    </citation>
    <scope>NUCLEOTIDE SEQUENCE [LARGE SCALE GENOMIC DNA]</scope>
    <source>
        <strain evidence="2">cv. TDa95/00328</strain>
    </source>
</reference>
<organism evidence="1 2">
    <name type="scientific">Dioscorea alata</name>
    <name type="common">Purple yam</name>
    <dbReference type="NCBI Taxonomy" id="55571"/>
    <lineage>
        <taxon>Eukaryota</taxon>
        <taxon>Viridiplantae</taxon>
        <taxon>Streptophyta</taxon>
        <taxon>Embryophyta</taxon>
        <taxon>Tracheophyta</taxon>
        <taxon>Spermatophyta</taxon>
        <taxon>Magnoliopsida</taxon>
        <taxon>Liliopsida</taxon>
        <taxon>Dioscoreales</taxon>
        <taxon>Dioscoreaceae</taxon>
        <taxon>Dioscorea</taxon>
    </lineage>
</organism>